<reference evidence="2" key="1">
    <citation type="submission" date="2022-02" db="EMBL/GenBank/DDBJ databases">
        <title>Towards deciphering the DNA virus diversity associated with rodent species in the families Cricetidae and Heteromyidae.</title>
        <authorList>
            <person name="Lund M."/>
            <person name="Larsen B.B."/>
            <person name="Gryseels S."/>
            <person name="Kraberger S."/>
            <person name="Rowsey D.M."/>
            <person name="Steger L."/>
            <person name="Yule K.M."/>
            <person name="Upham N.S."/>
            <person name="Worobey M."/>
            <person name="Van Doorslaer K."/>
            <person name="Varsani A."/>
        </authorList>
    </citation>
    <scope>NUCLEOTIDE SEQUENCE</scope>
    <source>
        <strain evidence="2">UA06Rod_17</strain>
    </source>
</reference>
<sequence length="146" mass="16731">MSKSNIHKVHSNLLQQNCYLRDCSRLFDLSTSYSDDAPKYVSLDEVSSDTGFKQEYVEYPYPHTPSSVDSYREGADYRLDPQSHIIDGRQNLGDIRDQQDLLNKNSADLLALYQQLQKVFEIKPETKPETEPETKPEIKSDVGGEK</sequence>
<evidence type="ECO:0000256" key="1">
    <source>
        <dbReference type="SAM" id="MobiDB-lite"/>
    </source>
</evidence>
<evidence type="ECO:0000313" key="2">
    <source>
        <dbReference type="EMBL" id="UPW41390.1"/>
    </source>
</evidence>
<feature type="region of interest" description="Disordered" evidence="1">
    <location>
        <begin position="123"/>
        <end position="146"/>
    </location>
</feature>
<protein>
    <submittedName>
        <fullName evidence="2">Uncharacterized protein</fullName>
    </submittedName>
</protein>
<dbReference type="EMBL" id="OM869589">
    <property type="protein sequence ID" value="UPW41390.1"/>
    <property type="molecule type" value="Genomic_DNA"/>
</dbReference>
<organism evidence="2">
    <name type="scientific">Dipodfec virus UA06Rod_17</name>
    <dbReference type="NCBI Taxonomy" id="2929318"/>
    <lineage>
        <taxon>Viruses</taxon>
        <taxon>Monodnaviria</taxon>
        <taxon>Sangervirae</taxon>
        <taxon>Phixviricota</taxon>
        <taxon>Malgrandaviricetes</taxon>
        <taxon>Petitvirales</taxon>
        <taxon>Microviridae</taxon>
    </lineage>
</organism>
<proteinExistence type="predicted"/>
<name>A0A976N2C1_9VIRU</name>
<accession>A0A976N2C1</accession>